<protein>
    <recommendedName>
        <fullName evidence="4">CPBP family intramembrane metalloprotease</fullName>
    </recommendedName>
</protein>
<feature type="transmembrane region" description="Helical" evidence="1">
    <location>
        <begin position="49"/>
        <end position="73"/>
    </location>
</feature>
<keyword evidence="1" id="KW-0812">Transmembrane</keyword>
<keyword evidence="3" id="KW-1185">Reference proteome</keyword>
<accession>A0A1S6J0A4</accession>
<sequence length="137" mass="14290">MSPHLTTLALPAVLLAVVTSWLLNGKVLPSLGDQGIALVTPLVEETAKTMWAVALGASLVWTHLGFGLVEGLLEIKRRGTRGIAPGWLALVAHSLLGLLTAGIYGSRGLLAALAAAYLAHAAWNMVVVYCSVRQGKA</sequence>
<dbReference type="KEGG" id="dfg:B0537_01310"/>
<proteinExistence type="predicted"/>
<name>A0A1S6J0A4_9FIRM</name>
<dbReference type="OrthoDB" id="1683367at2"/>
<evidence type="ECO:0008006" key="4">
    <source>
        <dbReference type="Google" id="ProtNLM"/>
    </source>
</evidence>
<dbReference type="Proteomes" id="UP000189464">
    <property type="component" value="Chromosome"/>
</dbReference>
<keyword evidence="1" id="KW-1133">Transmembrane helix</keyword>
<feature type="transmembrane region" description="Helical" evidence="1">
    <location>
        <begin position="85"/>
        <end position="104"/>
    </location>
</feature>
<feature type="transmembrane region" description="Helical" evidence="1">
    <location>
        <begin position="110"/>
        <end position="132"/>
    </location>
</feature>
<gene>
    <name evidence="2" type="ORF">B0537_01310</name>
</gene>
<reference evidence="2 3" key="1">
    <citation type="journal article" date="2016" name="Int. J. Syst. Evol. Microbiol.">
        <title>Desulfotomaculum ferrireducens sp. nov., a moderately thermophilic sulfate-reducing and dissimilatory Fe(III)-reducing bacterium isolated from compost.</title>
        <authorList>
            <person name="Yang G."/>
            <person name="Guo J."/>
            <person name="Zhuang L."/>
            <person name="Yuan Y."/>
            <person name="Zhou S."/>
        </authorList>
    </citation>
    <scope>NUCLEOTIDE SEQUENCE [LARGE SCALE GENOMIC DNA]</scope>
    <source>
        <strain evidence="2 3">GSS09</strain>
    </source>
</reference>
<dbReference type="AlphaFoldDB" id="A0A1S6J0A4"/>
<organism evidence="2 3">
    <name type="scientific">Desulforamulus ferrireducens</name>
    <dbReference type="NCBI Taxonomy" id="1833852"/>
    <lineage>
        <taxon>Bacteria</taxon>
        <taxon>Bacillati</taxon>
        <taxon>Bacillota</taxon>
        <taxon>Clostridia</taxon>
        <taxon>Eubacteriales</taxon>
        <taxon>Peptococcaceae</taxon>
        <taxon>Desulforamulus</taxon>
    </lineage>
</organism>
<dbReference type="EMBL" id="CP019698">
    <property type="protein sequence ID" value="AQS60453.1"/>
    <property type="molecule type" value="Genomic_DNA"/>
</dbReference>
<dbReference type="STRING" id="1833852.B0537_01310"/>
<keyword evidence="1" id="KW-0472">Membrane</keyword>
<evidence type="ECO:0000256" key="1">
    <source>
        <dbReference type="SAM" id="Phobius"/>
    </source>
</evidence>
<evidence type="ECO:0000313" key="2">
    <source>
        <dbReference type="EMBL" id="AQS60453.1"/>
    </source>
</evidence>
<evidence type="ECO:0000313" key="3">
    <source>
        <dbReference type="Proteomes" id="UP000189464"/>
    </source>
</evidence>